<keyword evidence="1" id="KW-0812">Transmembrane</keyword>
<dbReference type="Gene3D" id="3.20.20.80">
    <property type="entry name" value="Glycosidases"/>
    <property type="match status" value="1"/>
</dbReference>
<dbReference type="Proteomes" id="UP001152797">
    <property type="component" value="Unassembled WGS sequence"/>
</dbReference>
<dbReference type="EMBL" id="CAMXCT010001264">
    <property type="protein sequence ID" value="CAI3988411.1"/>
    <property type="molecule type" value="Genomic_DNA"/>
</dbReference>
<proteinExistence type="predicted"/>
<evidence type="ECO:0008006" key="5">
    <source>
        <dbReference type="Google" id="ProtNLM"/>
    </source>
</evidence>
<dbReference type="InterPro" id="IPR003476">
    <property type="entry name" value="Glyco_hydro_42"/>
</dbReference>
<protein>
    <recommendedName>
        <fullName evidence="5">Beta-galactosidase</fullName>
    </recommendedName>
</protein>
<accession>A0A9P1CBG5</accession>
<organism evidence="2">
    <name type="scientific">Cladocopium goreaui</name>
    <dbReference type="NCBI Taxonomy" id="2562237"/>
    <lineage>
        <taxon>Eukaryota</taxon>
        <taxon>Sar</taxon>
        <taxon>Alveolata</taxon>
        <taxon>Dinophyceae</taxon>
        <taxon>Suessiales</taxon>
        <taxon>Symbiodiniaceae</taxon>
        <taxon>Cladocopium</taxon>
    </lineage>
</organism>
<dbReference type="GO" id="GO:0005975">
    <property type="term" value="P:carbohydrate metabolic process"/>
    <property type="evidence" value="ECO:0007669"/>
    <property type="project" value="InterPro"/>
</dbReference>
<feature type="transmembrane region" description="Helical" evidence="1">
    <location>
        <begin position="6"/>
        <end position="28"/>
    </location>
</feature>
<dbReference type="PANTHER" id="PTHR36447:SF1">
    <property type="entry name" value="BETA-GALACTOSIDASE GANA"/>
    <property type="match status" value="1"/>
</dbReference>
<dbReference type="InterPro" id="IPR017853">
    <property type="entry name" value="GH"/>
</dbReference>
<evidence type="ECO:0000313" key="3">
    <source>
        <dbReference type="EMBL" id="CAL4775723.1"/>
    </source>
</evidence>
<evidence type="ECO:0000256" key="1">
    <source>
        <dbReference type="SAM" id="Phobius"/>
    </source>
</evidence>
<dbReference type="GO" id="GO:0004565">
    <property type="term" value="F:beta-galactosidase activity"/>
    <property type="evidence" value="ECO:0007669"/>
    <property type="project" value="InterPro"/>
</dbReference>
<comment type="caution">
    <text evidence="2">The sequence shown here is derived from an EMBL/GenBank/DDBJ whole genome shotgun (WGS) entry which is preliminary data.</text>
</comment>
<keyword evidence="1" id="KW-1133">Transmembrane helix</keyword>
<dbReference type="PANTHER" id="PTHR36447">
    <property type="entry name" value="BETA-GALACTOSIDASE GANA"/>
    <property type="match status" value="1"/>
</dbReference>
<keyword evidence="1" id="KW-0472">Membrane</keyword>
<evidence type="ECO:0000313" key="4">
    <source>
        <dbReference type="Proteomes" id="UP001152797"/>
    </source>
</evidence>
<sequence>MASLVRISWLIALFALVILNCMLLTSYLSTQPIMNMVALQKSQVNETAEIAKNRPDMYLTLWLHQVHKWFRDKTEGKEKVRAFIQEAKASGFSAIMTNVPWAWTEREEQNDIRIDTFDKDFMDVVCEERLKLHIVLGLNEFPPWVSAQRIDSQNYSEKGSRHQNCAKRDSIPSPALAHPEVWDLISNFVSKVTWKLTTKYGDCIESISPTVNNEFETRYTQEFDKMRDYSFHSLETYRRWQESKGLKPIDAFDYPCEPVCRPIVDQSESLHLWLMFRQEFLAKKYEALCFLVHTEWNLERNQGTTPSCLLHFGEFFATTDVLNSNLLFYLARSPVVDHVVMDSNMALLGAPSSPSIVGVMVSTAKAYGKTVHYEAATERVLPCTDDGKLQQVQNISILKAGAHLLQEGLQSAIDAGVDCLGITNLCAPKAAVDMMPRKTRHSVALDGLVAVIYVPYGVFYSWSFVMGGTTCGASPTDCWLPEFAKLPVFGRARNSPRGTCGRDMAQLPLLKLWEELGKHHDRIQVVGDANMLVKLPLAQVSKRVFLRYLCVMREKWDFPGGLQQQRIFEDTVRKQFYFEEISVSQDLCN</sequence>
<reference evidence="2" key="1">
    <citation type="submission" date="2022-10" db="EMBL/GenBank/DDBJ databases">
        <authorList>
            <person name="Chen Y."/>
            <person name="Dougan E. K."/>
            <person name="Chan C."/>
            <person name="Rhodes N."/>
            <person name="Thang M."/>
        </authorList>
    </citation>
    <scope>NUCLEOTIDE SEQUENCE</scope>
</reference>
<reference evidence="3 4" key="2">
    <citation type="submission" date="2024-05" db="EMBL/GenBank/DDBJ databases">
        <authorList>
            <person name="Chen Y."/>
            <person name="Shah S."/>
            <person name="Dougan E. K."/>
            <person name="Thang M."/>
            <person name="Chan C."/>
        </authorList>
    </citation>
    <scope>NUCLEOTIDE SEQUENCE [LARGE SCALE GENOMIC DNA]</scope>
</reference>
<dbReference type="OrthoDB" id="524207at2759"/>
<dbReference type="EMBL" id="CAMXCT020001264">
    <property type="protein sequence ID" value="CAL1141786.1"/>
    <property type="molecule type" value="Genomic_DNA"/>
</dbReference>
<dbReference type="SUPFAM" id="SSF51445">
    <property type="entry name" value="(Trans)glycosidases"/>
    <property type="match status" value="1"/>
</dbReference>
<keyword evidence="4" id="KW-1185">Reference proteome</keyword>
<evidence type="ECO:0000313" key="2">
    <source>
        <dbReference type="EMBL" id="CAI3988411.1"/>
    </source>
</evidence>
<dbReference type="EMBL" id="CAMXCT030001264">
    <property type="protein sequence ID" value="CAL4775723.1"/>
    <property type="molecule type" value="Genomic_DNA"/>
</dbReference>
<name>A0A9P1CBG5_9DINO</name>
<dbReference type="AlphaFoldDB" id="A0A9P1CBG5"/>
<gene>
    <name evidence="2" type="ORF">C1SCF055_LOCUS15588</name>
</gene>